<dbReference type="GO" id="GO:0046872">
    <property type="term" value="F:metal ion binding"/>
    <property type="evidence" value="ECO:0007669"/>
    <property type="project" value="InterPro"/>
</dbReference>
<protein>
    <recommendedName>
        <fullName evidence="5">Nematode resistance protein-like HSPRO2</fullName>
    </recommendedName>
</protein>
<dbReference type="AlphaFoldDB" id="A0AAN7K1W8"/>
<dbReference type="Proteomes" id="UP001345219">
    <property type="component" value="Chromosome 6"/>
</dbReference>
<accession>A0AAN7K1W8</accession>
<dbReference type="PANTHER" id="PTHR34795:SF1">
    <property type="entry name" value="NEMATODE RESISTANCE PROTEIN-LIKE HSPRO1"/>
    <property type="match status" value="1"/>
</dbReference>
<evidence type="ECO:0000313" key="4">
    <source>
        <dbReference type="Proteomes" id="UP001345219"/>
    </source>
</evidence>
<reference evidence="3 4" key="1">
    <citation type="journal article" date="2023" name="Hortic Res">
        <title>Pangenome of water caltrop reveals structural variations and asymmetric subgenome divergence after allopolyploidization.</title>
        <authorList>
            <person name="Zhang X."/>
            <person name="Chen Y."/>
            <person name="Wang L."/>
            <person name="Yuan Y."/>
            <person name="Fang M."/>
            <person name="Shi L."/>
            <person name="Lu R."/>
            <person name="Comes H.P."/>
            <person name="Ma Y."/>
            <person name="Chen Y."/>
            <person name="Huang G."/>
            <person name="Zhou Y."/>
            <person name="Zheng Z."/>
            <person name="Qiu Y."/>
        </authorList>
    </citation>
    <scope>NUCLEOTIDE SEQUENCE [LARGE SCALE GENOMIC DNA]</scope>
    <source>
        <tissue evidence="3">Roots</tissue>
    </source>
</reference>
<dbReference type="Pfam" id="PF07231">
    <property type="entry name" value="Hs1pro-1_N"/>
    <property type="match status" value="1"/>
</dbReference>
<proteinExistence type="predicted"/>
<dbReference type="InterPro" id="IPR037217">
    <property type="entry name" value="Trp/Indoleamine_2_3_dOase-like"/>
</dbReference>
<dbReference type="InterPro" id="IPR009869">
    <property type="entry name" value="HSPRO1_N"/>
</dbReference>
<organism evidence="3 4">
    <name type="scientific">Trapa incisa</name>
    <dbReference type="NCBI Taxonomy" id="236973"/>
    <lineage>
        <taxon>Eukaryota</taxon>
        <taxon>Viridiplantae</taxon>
        <taxon>Streptophyta</taxon>
        <taxon>Embryophyta</taxon>
        <taxon>Tracheophyta</taxon>
        <taxon>Spermatophyta</taxon>
        <taxon>Magnoliopsida</taxon>
        <taxon>eudicotyledons</taxon>
        <taxon>Gunneridae</taxon>
        <taxon>Pentapetalae</taxon>
        <taxon>rosids</taxon>
        <taxon>malvids</taxon>
        <taxon>Myrtales</taxon>
        <taxon>Lythraceae</taxon>
        <taxon>Trapa</taxon>
    </lineage>
</organism>
<keyword evidence="4" id="KW-1185">Reference proteome</keyword>
<dbReference type="SUPFAM" id="SSF140959">
    <property type="entry name" value="Indolic compounds 2,3-dioxygenase-like"/>
    <property type="match status" value="1"/>
</dbReference>
<dbReference type="PANTHER" id="PTHR34795">
    <property type="entry name" value="NEMATODE RESISTANCE PROTEIN-LIKE HSPRO1"/>
    <property type="match status" value="1"/>
</dbReference>
<dbReference type="GO" id="GO:0019441">
    <property type="term" value="P:L-tryptophan catabolic process to kynurenine"/>
    <property type="evidence" value="ECO:0007669"/>
    <property type="project" value="InterPro"/>
</dbReference>
<evidence type="ECO:0000259" key="1">
    <source>
        <dbReference type="Pfam" id="PF07014"/>
    </source>
</evidence>
<sequence>MADLGWKTKRVTSVDCIPIKSPRKLLGSNKLSVPNLASLRGCCAAELEAASSSACSAYEHYLRLPELRKLWGRREFPDWKSEPLIRPALHALEITFRFVSTVLSDPRPYANAGEWERRLESLAVTQLQLIGALVESEEGSAPIAGSSSNSTGTLARGGSSAEVWRVPLGASTVVSQTSEASLLPRLAAWRRSEAAAERIQYAVECAMRRCTYTLGLGEPNLAGKQCLDYDSVVKPHALHALRQNPYHDQIQNHENQALYTIYQILESWVQSATELLHRIEERIETKRFSLAAVDCFLLERVWKLLTDTDDLHLLMDPADLLRLKSQLDIRSETVPFCFRSAALVELTQRCRDLKQWVPQILGVEADPAGGPRVQDAAMGLYRERAAPEKIHLLQGLQAVEAAVKRFFYSNKQVVEAVVGSLEARGAGESLSQVFLEPTYFPSLDAAKTFLGNELSHRPANGGS</sequence>
<name>A0AAN7K1W8_9MYRT</name>
<dbReference type="Pfam" id="PF07014">
    <property type="entry name" value="Hs1pro-1_C"/>
    <property type="match status" value="1"/>
</dbReference>
<gene>
    <name evidence="3" type="ORF">SAY87_006861</name>
</gene>
<dbReference type="GO" id="GO:0006952">
    <property type="term" value="P:defense response"/>
    <property type="evidence" value="ECO:0007669"/>
    <property type="project" value="InterPro"/>
</dbReference>
<dbReference type="InterPro" id="IPR038759">
    <property type="entry name" value="HSPRO1/HSPRO2"/>
</dbReference>
<evidence type="ECO:0008006" key="5">
    <source>
        <dbReference type="Google" id="ProtNLM"/>
    </source>
</evidence>
<feature type="domain" description="Hs1pro-1 C-terminal" evidence="1">
    <location>
        <begin position="207"/>
        <end position="452"/>
    </location>
</feature>
<dbReference type="InterPro" id="IPR009743">
    <property type="entry name" value="Hs1pro-1_C"/>
</dbReference>
<feature type="domain" description="Nematode resistance protein-like HSPRO1 N-terminal" evidence="2">
    <location>
        <begin position="1"/>
        <end position="204"/>
    </location>
</feature>
<dbReference type="GO" id="GO:0020037">
    <property type="term" value="F:heme binding"/>
    <property type="evidence" value="ECO:0007669"/>
    <property type="project" value="InterPro"/>
</dbReference>
<comment type="caution">
    <text evidence="3">The sequence shown here is derived from an EMBL/GenBank/DDBJ whole genome shotgun (WGS) entry which is preliminary data.</text>
</comment>
<dbReference type="EMBL" id="JAXIOK010000013">
    <property type="protein sequence ID" value="KAK4756734.1"/>
    <property type="molecule type" value="Genomic_DNA"/>
</dbReference>
<evidence type="ECO:0000259" key="2">
    <source>
        <dbReference type="Pfam" id="PF07231"/>
    </source>
</evidence>
<evidence type="ECO:0000313" key="3">
    <source>
        <dbReference type="EMBL" id="KAK4756734.1"/>
    </source>
</evidence>